<feature type="signal peptide" evidence="1">
    <location>
        <begin position="1"/>
        <end position="25"/>
    </location>
</feature>
<dbReference type="PANTHER" id="PTHR46825:SF8">
    <property type="entry name" value="BETA-LACTAMASE-RELATED"/>
    <property type="match status" value="1"/>
</dbReference>
<organism evidence="3 4">
    <name type="scientific">Chitinophaga arvensicola</name>
    <dbReference type="NCBI Taxonomy" id="29529"/>
    <lineage>
        <taxon>Bacteria</taxon>
        <taxon>Pseudomonadati</taxon>
        <taxon>Bacteroidota</taxon>
        <taxon>Chitinophagia</taxon>
        <taxon>Chitinophagales</taxon>
        <taxon>Chitinophagaceae</taxon>
        <taxon>Chitinophaga</taxon>
    </lineage>
</organism>
<evidence type="ECO:0000313" key="4">
    <source>
        <dbReference type="Proteomes" id="UP000199310"/>
    </source>
</evidence>
<evidence type="ECO:0000256" key="1">
    <source>
        <dbReference type="SAM" id="SignalP"/>
    </source>
</evidence>
<accession>A0A1I0S7Q9</accession>
<gene>
    <name evidence="3" type="ORF">SAMN04488122_4437</name>
</gene>
<dbReference type="AlphaFoldDB" id="A0A1I0S7Q9"/>
<dbReference type="SUPFAM" id="SSF56601">
    <property type="entry name" value="beta-lactamase/transpeptidase-like"/>
    <property type="match status" value="1"/>
</dbReference>
<dbReference type="Pfam" id="PF00144">
    <property type="entry name" value="Beta-lactamase"/>
    <property type="match status" value="1"/>
</dbReference>
<sequence length="413" mass="45064">MIYPFIRQAMFSTGCLLALAQPVFAQHSSAESITAKLETIQKKGALTGFAVAVVTADSVLYQHAFGFSDVAAKQLYTVNTLQPIASVSKTVVGVAIAKAIELGLFTLETPINDILPFPVINPNDPTGIIRVKHLVSHTSGITDRPDAVKRGYVLCEDASGENTMRAQLLKAGYGNEDKDITLPVYLTEYLQTTGKLYSKKNFLKTKPGATYEYSNVGTALAAWLITLKSGMAFPDFTKQYIFNPLKMAHTSWRTSCTAPADMAQLYNEAGNVYPRYRSASYPDGGLVTSCTELSVYLQEMIKGYAGKDGLLQKASYELLYQPMFPPGNAPKGLDEKEPNTGILWVHRMNGVIGHTGSDAGVGAFMFFKPEKQLGLILVTNSDIENMQHGGTRQLADFVAVWKEIGDYGKQVLP</sequence>
<dbReference type="Proteomes" id="UP000199310">
    <property type="component" value="Unassembled WGS sequence"/>
</dbReference>
<feature type="chain" id="PRO_5011486602" evidence="1">
    <location>
        <begin position="26"/>
        <end position="413"/>
    </location>
</feature>
<name>A0A1I0S7Q9_9BACT</name>
<dbReference type="STRING" id="29529.SAMN04488122_4437"/>
<dbReference type="InterPro" id="IPR012338">
    <property type="entry name" value="Beta-lactam/transpept-like"/>
</dbReference>
<keyword evidence="1" id="KW-0732">Signal</keyword>
<protein>
    <submittedName>
        <fullName evidence="3">CubicO group peptidase, beta-lactamase class C family</fullName>
    </submittedName>
</protein>
<dbReference type="RefSeq" id="WP_177192286.1">
    <property type="nucleotide sequence ID" value="NZ_FOJG01000002.1"/>
</dbReference>
<dbReference type="InterPro" id="IPR001466">
    <property type="entry name" value="Beta-lactam-related"/>
</dbReference>
<evidence type="ECO:0000259" key="2">
    <source>
        <dbReference type="Pfam" id="PF00144"/>
    </source>
</evidence>
<feature type="domain" description="Beta-lactamase-related" evidence="2">
    <location>
        <begin position="37"/>
        <end position="393"/>
    </location>
</feature>
<reference evidence="4" key="1">
    <citation type="submission" date="2016-10" db="EMBL/GenBank/DDBJ databases">
        <authorList>
            <person name="Varghese N."/>
            <person name="Submissions S."/>
        </authorList>
    </citation>
    <scope>NUCLEOTIDE SEQUENCE [LARGE SCALE GENOMIC DNA]</scope>
    <source>
        <strain evidence="4">DSM 3695</strain>
    </source>
</reference>
<dbReference type="Gene3D" id="3.40.710.10">
    <property type="entry name" value="DD-peptidase/beta-lactamase superfamily"/>
    <property type="match status" value="1"/>
</dbReference>
<evidence type="ECO:0000313" key="3">
    <source>
        <dbReference type="EMBL" id="SEW51678.1"/>
    </source>
</evidence>
<dbReference type="EMBL" id="FOJG01000002">
    <property type="protein sequence ID" value="SEW51678.1"/>
    <property type="molecule type" value="Genomic_DNA"/>
</dbReference>
<keyword evidence="4" id="KW-1185">Reference proteome</keyword>
<dbReference type="PANTHER" id="PTHR46825">
    <property type="entry name" value="D-ALANYL-D-ALANINE-CARBOXYPEPTIDASE/ENDOPEPTIDASE AMPH"/>
    <property type="match status" value="1"/>
</dbReference>
<dbReference type="InterPro" id="IPR050491">
    <property type="entry name" value="AmpC-like"/>
</dbReference>
<proteinExistence type="predicted"/>